<feature type="transmembrane region" description="Helical" evidence="1">
    <location>
        <begin position="91"/>
        <end position="110"/>
    </location>
</feature>
<dbReference type="RefSeq" id="XP_043034773.1">
    <property type="nucleotide sequence ID" value="XM_043190641.1"/>
</dbReference>
<proteinExistence type="predicted"/>
<dbReference type="EMBL" id="MU250562">
    <property type="protein sequence ID" value="KAG7441273.1"/>
    <property type="molecule type" value="Genomic_DNA"/>
</dbReference>
<sequence>MKSLSQSEATSVLPSPGWPSCKDHSLYAESFQAYANQQLDMAGGTFVMQSLKGQEGRELLIPKQHWAAVKPQIRSVKIQRPPTPGMGFCDILFLAMVCAGIFMAGVIIGIQLRGPYKYDVVGSIRIQVIQIECYLEEH</sequence>
<gene>
    <name evidence="2" type="ORF">BT62DRAFT_997300</name>
</gene>
<dbReference type="Proteomes" id="UP000812287">
    <property type="component" value="Unassembled WGS sequence"/>
</dbReference>
<protein>
    <submittedName>
        <fullName evidence="2">Uncharacterized protein</fullName>
    </submittedName>
</protein>
<keyword evidence="1" id="KW-1133">Transmembrane helix</keyword>
<evidence type="ECO:0000313" key="2">
    <source>
        <dbReference type="EMBL" id="KAG7441273.1"/>
    </source>
</evidence>
<evidence type="ECO:0000313" key="3">
    <source>
        <dbReference type="Proteomes" id="UP000812287"/>
    </source>
</evidence>
<keyword evidence="1" id="KW-0472">Membrane</keyword>
<keyword evidence="3" id="KW-1185">Reference proteome</keyword>
<dbReference type="GeneID" id="66112938"/>
<accession>A0A9P8AMH9</accession>
<dbReference type="OrthoDB" id="2888278at2759"/>
<evidence type="ECO:0000256" key="1">
    <source>
        <dbReference type="SAM" id="Phobius"/>
    </source>
</evidence>
<organism evidence="2 3">
    <name type="scientific">Guyanagaster necrorhizus</name>
    <dbReference type="NCBI Taxonomy" id="856835"/>
    <lineage>
        <taxon>Eukaryota</taxon>
        <taxon>Fungi</taxon>
        <taxon>Dikarya</taxon>
        <taxon>Basidiomycota</taxon>
        <taxon>Agaricomycotina</taxon>
        <taxon>Agaricomycetes</taxon>
        <taxon>Agaricomycetidae</taxon>
        <taxon>Agaricales</taxon>
        <taxon>Marasmiineae</taxon>
        <taxon>Physalacriaceae</taxon>
        <taxon>Guyanagaster</taxon>
    </lineage>
</organism>
<name>A0A9P8AMH9_9AGAR</name>
<comment type="caution">
    <text evidence="2">The sequence shown here is derived from an EMBL/GenBank/DDBJ whole genome shotgun (WGS) entry which is preliminary data.</text>
</comment>
<dbReference type="AlphaFoldDB" id="A0A9P8AMH9"/>
<keyword evidence="1" id="KW-0812">Transmembrane</keyword>
<reference evidence="2" key="1">
    <citation type="submission" date="2020-11" db="EMBL/GenBank/DDBJ databases">
        <title>Adaptations for nitrogen fixation in a non-lichenized fungal sporocarp promotes dispersal by wood-feeding termites.</title>
        <authorList>
            <consortium name="DOE Joint Genome Institute"/>
            <person name="Koch R.A."/>
            <person name="Yoon G."/>
            <person name="Arayal U."/>
            <person name="Lail K."/>
            <person name="Amirebrahimi M."/>
            <person name="Labutti K."/>
            <person name="Lipzen A."/>
            <person name="Riley R."/>
            <person name="Barry K."/>
            <person name="Henrissat B."/>
            <person name="Grigoriev I.V."/>
            <person name="Herr J.R."/>
            <person name="Aime M.C."/>
        </authorList>
    </citation>
    <scope>NUCLEOTIDE SEQUENCE</scope>
    <source>
        <strain evidence="2">MCA 3950</strain>
    </source>
</reference>